<comment type="caution">
    <text evidence="10">The sequence shown here is derived from an EMBL/GenBank/DDBJ whole genome shotgun (WGS) entry which is preliminary data.</text>
</comment>
<dbReference type="PANTHER" id="PTHR21039:SF0">
    <property type="entry name" value="HISTIDINOL-PHOSPHATASE"/>
    <property type="match status" value="1"/>
</dbReference>
<name>A0A3E5AKT3_9FIRM</name>
<dbReference type="Pfam" id="PF02811">
    <property type="entry name" value="PHP"/>
    <property type="match status" value="1"/>
</dbReference>
<reference evidence="10 11" key="1">
    <citation type="submission" date="2018-08" db="EMBL/GenBank/DDBJ databases">
        <title>A genome reference for cultivated species of the human gut microbiota.</title>
        <authorList>
            <person name="Zou Y."/>
            <person name="Xue W."/>
            <person name="Luo G."/>
        </authorList>
    </citation>
    <scope>NUCLEOTIDE SEQUENCE [LARGE SCALE GENOMIC DNA]</scope>
    <source>
        <strain evidence="10 11">OM05-6AA</strain>
    </source>
</reference>
<evidence type="ECO:0000313" key="11">
    <source>
        <dbReference type="Proteomes" id="UP000260970"/>
    </source>
</evidence>
<keyword evidence="5 8" id="KW-0378">Hydrolase</keyword>
<evidence type="ECO:0000256" key="3">
    <source>
        <dbReference type="ARBA" id="ARBA00013085"/>
    </source>
</evidence>
<dbReference type="InterPro" id="IPR010140">
    <property type="entry name" value="Histidinol_P_phosphatase_HisJ"/>
</dbReference>
<evidence type="ECO:0000256" key="8">
    <source>
        <dbReference type="RuleBase" id="RU366003"/>
    </source>
</evidence>
<dbReference type="Gene3D" id="3.20.20.140">
    <property type="entry name" value="Metal-dependent hydrolases"/>
    <property type="match status" value="1"/>
</dbReference>
<dbReference type="EMBL" id="QSUG01000013">
    <property type="protein sequence ID" value="RGN21498.1"/>
    <property type="molecule type" value="Genomic_DNA"/>
</dbReference>
<dbReference type="InterPro" id="IPR016195">
    <property type="entry name" value="Pol/histidinol_Pase-like"/>
</dbReference>
<feature type="domain" description="PHP" evidence="9">
    <location>
        <begin position="10"/>
        <end position="190"/>
    </location>
</feature>
<keyword evidence="6 8" id="KW-0368">Histidine biosynthesis</keyword>
<dbReference type="EC" id="3.1.3.15" evidence="3 8"/>
<proteinExistence type="inferred from homology"/>
<dbReference type="GO" id="GO:0000105">
    <property type="term" value="P:L-histidine biosynthetic process"/>
    <property type="evidence" value="ECO:0007669"/>
    <property type="project" value="UniProtKB-UniRule"/>
</dbReference>
<dbReference type="InterPro" id="IPR004013">
    <property type="entry name" value="PHP_dom"/>
</dbReference>
<evidence type="ECO:0000259" key="9">
    <source>
        <dbReference type="Pfam" id="PF02811"/>
    </source>
</evidence>
<evidence type="ECO:0000256" key="7">
    <source>
        <dbReference type="ARBA" id="ARBA00049158"/>
    </source>
</evidence>
<dbReference type="GO" id="GO:0004401">
    <property type="term" value="F:histidinol-phosphatase activity"/>
    <property type="evidence" value="ECO:0007669"/>
    <property type="project" value="UniProtKB-UniRule"/>
</dbReference>
<dbReference type="PANTHER" id="PTHR21039">
    <property type="entry name" value="HISTIDINOL PHOSPHATASE-RELATED"/>
    <property type="match status" value="1"/>
</dbReference>
<gene>
    <name evidence="10" type="ORF">DXB72_11865</name>
</gene>
<dbReference type="Proteomes" id="UP000260970">
    <property type="component" value="Unassembled WGS sequence"/>
</dbReference>
<evidence type="ECO:0000256" key="4">
    <source>
        <dbReference type="ARBA" id="ARBA00022605"/>
    </source>
</evidence>
<keyword evidence="4 8" id="KW-0028">Amino-acid biosynthesis</keyword>
<evidence type="ECO:0000256" key="2">
    <source>
        <dbReference type="ARBA" id="ARBA00009152"/>
    </source>
</evidence>
<evidence type="ECO:0000256" key="5">
    <source>
        <dbReference type="ARBA" id="ARBA00022801"/>
    </source>
</evidence>
<dbReference type="RefSeq" id="WP_117690805.1">
    <property type="nucleotide sequence ID" value="NZ_QSUE01000011.1"/>
</dbReference>
<comment type="pathway">
    <text evidence="1 8">Amino-acid biosynthesis; L-histidine biosynthesis; L-histidine from 5-phospho-alpha-D-ribose 1-diphosphate: step 8/9.</text>
</comment>
<protein>
    <recommendedName>
        <fullName evidence="3 8">Histidinol-phosphatase</fullName>
        <shortName evidence="8">HolPase</shortName>
        <ecNumber evidence="3 8">3.1.3.15</ecNumber>
    </recommendedName>
</protein>
<evidence type="ECO:0000256" key="6">
    <source>
        <dbReference type="ARBA" id="ARBA00023102"/>
    </source>
</evidence>
<dbReference type="SUPFAM" id="SSF89550">
    <property type="entry name" value="PHP domain-like"/>
    <property type="match status" value="1"/>
</dbReference>
<sequence length="232" mass="27016">MIDLGEKYVFHVHTKRCGHASDEPDELYIKRAVEMGAESITFTDHAPFPNDPFNGRMKYSQLEEYIASLKQLKEKYNGIIDVHIGLEIEYIPSYWSYYEKLRANNDLEILMLGQHHYEISNGVYSFEKSTADNEYVGICKAIYEGINTGLFDVVAHPDRAFRMEREWSNEMTVFSNKLIDSAIKHNVKLEKNYSSMKKEGLYWKQFWDMLHDESDVIYGCDAHSVDSLILTV</sequence>
<evidence type="ECO:0000313" key="10">
    <source>
        <dbReference type="EMBL" id="RGN21498.1"/>
    </source>
</evidence>
<accession>A0A3E5AKT3</accession>
<dbReference type="AlphaFoldDB" id="A0A3E5AKT3"/>
<comment type="catalytic activity">
    <reaction evidence="7 8">
        <text>L-histidinol phosphate + H2O = L-histidinol + phosphate</text>
        <dbReference type="Rhea" id="RHEA:14465"/>
        <dbReference type="ChEBI" id="CHEBI:15377"/>
        <dbReference type="ChEBI" id="CHEBI:43474"/>
        <dbReference type="ChEBI" id="CHEBI:57699"/>
        <dbReference type="ChEBI" id="CHEBI:57980"/>
        <dbReference type="EC" id="3.1.3.15"/>
    </reaction>
</comment>
<evidence type="ECO:0000256" key="1">
    <source>
        <dbReference type="ARBA" id="ARBA00004970"/>
    </source>
</evidence>
<comment type="similarity">
    <text evidence="2 8">Belongs to the PHP hydrolase family. HisK subfamily.</text>
</comment>
<dbReference type="UniPathway" id="UPA00031">
    <property type="reaction ID" value="UER00013"/>
</dbReference>
<dbReference type="GO" id="GO:0005737">
    <property type="term" value="C:cytoplasm"/>
    <property type="evidence" value="ECO:0007669"/>
    <property type="project" value="TreeGrafter"/>
</dbReference>
<organism evidence="10 11">
    <name type="scientific">Agathobacter rectalis</name>
    <dbReference type="NCBI Taxonomy" id="39491"/>
    <lineage>
        <taxon>Bacteria</taxon>
        <taxon>Bacillati</taxon>
        <taxon>Bacillota</taxon>
        <taxon>Clostridia</taxon>
        <taxon>Lachnospirales</taxon>
        <taxon>Lachnospiraceae</taxon>
        <taxon>Agathobacter</taxon>
    </lineage>
</organism>